<dbReference type="Proteomes" id="UP000321922">
    <property type="component" value="Unassembled WGS sequence"/>
</dbReference>
<reference evidence="1 2" key="1">
    <citation type="submission" date="2019-07" db="EMBL/GenBank/DDBJ databases">
        <title>Whole genome shotgun sequence of Vibrio sagamiensis NBRC 104589.</title>
        <authorList>
            <person name="Hosoyama A."/>
            <person name="Uohara A."/>
            <person name="Ohji S."/>
            <person name="Ichikawa N."/>
        </authorList>
    </citation>
    <scope>NUCLEOTIDE SEQUENCE [LARGE SCALE GENOMIC DNA]</scope>
    <source>
        <strain evidence="1 2">NBRC 104589</strain>
    </source>
</reference>
<dbReference type="RefSeq" id="WP_039980731.1">
    <property type="nucleotide sequence ID" value="NZ_BAOJ01000040.1"/>
</dbReference>
<proteinExistence type="predicted"/>
<dbReference type="AlphaFoldDB" id="A0A511QJJ6"/>
<sequence>MMLRSKRLLSVWDRHSYSNEKRPTKKPIDGLFIYNSLFSVAAFASRTETTVSKKLAAVTADKLLLKLRSCRDAINKERQHLLFQIGDVSLNPAADIPMVEVKIDTHRYAPVTVMLIKTFQAYDHYFHTLHLAKMNGELTDTEQQVCRKQAINGLNTLLHDLNRSCLSFHRVRKEQEQKTCPN</sequence>
<name>A0A511QJJ6_9VIBR</name>
<keyword evidence="2" id="KW-1185">Reference proteome</keyword>
<dbReference type="EMBL" id="BJXJ01000059">
    <property type="protein sequence ID" value="GEM77498.1"/>
    <property type="molecule type" value="Genomic_DNA"/>
</dbReference>
<dbReference type="OrthoDB" id="5905022at2"/>
<accession>A0A511QJJ6</accession>
<comment type="caution">
    <text evidence="1">The sequence shown here is derived from an EMBL/GenBank/DDBJ whole genome shotgun (WGS) entry which is preliminary data.</text>
</comment>
<evidence type="ECO:0000313" key="2">
    <source>
        <dbReference type="Proteomes" id="UP000321922"/>
    </source>
</evidence>
<protein>
    <recommendedName>
        <fullName evidence="3">DUF1845 domain-containing protein</fullName>
    </recommendedName>
</protein>
<evidence type="ECO:0000313" key="1">
    <source>
        <dbReference type="EMBL" id="GEM77498.1"/>
    </source>
</evidence>
<gene>
    <name evidence="1" type="ORF">VSA01S_36100</name>
</gene>
<evidence type="ECO:0008006" key="3">
    <source>
        <dbReference type="Google" id="ProtNLM"/>
    </source>
</evidence>
<organism evidence="1 2">
    <name type="scientific">Vibrio sagamiensis NBRC 104589</name>
    <dbReference type="NCBI Taxonomy" id="1219064"/>
    <lineage>
        <taxon>Bacteria</taxon>
        <taxon>Pseudomonadati</taxon>
        <taxon>Pseudomonadota</taxon>
        <taxon>Gammaproteobacteria</taxon>
        <taxon>Vibrionales</taxon>
        <taxon>Vibrionaceae</taxon>
        <taxon>Vibrio</taxon>
    </lineage>
</organism>